<dbReference type="EMBL" id="JAOAOG010000298">
    <property type="protein sequence ID" value="KAJ6231810.1"/>
    <property type="molecule type" value="Genomic_DNA"/>
</dbReference>
<gene>
    <name evidence="4" type="ORF">M0813_05541</name>
</gene>
<dbReference type="PROSITE" id="PS50005">
    <property type="entry name" value="TPR"/>
    <property type="match status" value="1"/>
</dbReference>
<dbReference type="InterPro" id="IPR016137">
    <property type="entry name" value="RGS"/>
</dbReference>
<dbReference type="SMART" id="SM00028">
    <property type="entry name" value="TPR"/>
    <property type="match status" value="2"/>
</dbReference>
<dbReference type="InterPro" id="IPR006869">
    <property type="entry name" value="DUF547"/>
</dbReference>
<dbReference type="Gene3D" id="1.25.40.10">
    <property type="entry name" value="Tetratricopeptide repeat domain"/>
    <property type="match status" value="2"/>
</dbReference>
<evidence type="ECO:0000256" key="1">
    <source>
        <dbReference type="PROSITE-ProRule" id="PRU00339"/>
    </source>
</evidence>
<dbReference type="InterPro" id="IPR019734">
    <property type="entry name" value="TPR_rpt"/>
</dbReference>
<evidence type="ECO:0000313" key="5">
    <source>
        <dbReference type="Proteomes" id="UP001150062"/>
    </source>
</evidence>
<evidence type="ECO:0000256" key="2">
    <source>
        <dbReference type="SAM" id="MobiDB-lite"/>
    </source>
</evidence>
<dbReference type="SMART" id="SM00315">
    <property type="entry name" value="RGS"/>
    <property type="match status" value="1"/>
</dbReference>
<feature type="repeat" description="TPR" evidence="1">
    <location>
        <begin position="646"/>
        <end position="679"/>
    </location>
</feature>
<dbReference type="Proteomes" id="UP001150062">
    <property type="component" value="Unassembled WGS sequence"/>
</dbReference>
<dbReference type="PANTHER" id="PTHR46361">
    <property type="entry name" value="ELECTRON CARRIER/ PROTEIN DISULFIDE OXIDOREDUCTASE"/>
    <property type="match status" value="1"/>
</dbReference>
<comment type="caution">
    <text evidence="4">The sequence shown here is derived from an EMBL/GenBank/DDBJ whole genome shotgun (WGS) entry which is preliminary data.</text>
</comment>
<keyword evidence="5" id="KW-1185">Reference proteome</keyword>
<evidence type="ECO:0000313" key="4">
    <source>
        <dbReference type="EMBL" id="KAJ6231810.1"/>
    </source>
</evidence>
<organism evidence="4 5">
    <name type="scientific">Anaeramoeba flamelloides</name>
    <dbReference type="NCBI Taxonomy" id="1746091"/>
    <lineage>
        <taxon>Eukaryota</taxon>
        <taxon>Metamonada</taxon>
        <taxon>Anaeramoebidae</taxon>
        <taxon>Anaeramoeba</taxon>
    </lineage>
</organism>
<accession>A0ABQ8XHP0</accession>
<dbReference type="InterPro" id="IPR036305">
    <property type="entry name" value="RGS_sf"/>
</dbReference>
<dbReference type="PROSITE" id="PS50132">
    <property type="entry name" value="RGS"/>
    <property type="match status" value="1"/>
</dbReference>
<dbReference type="InterPro" id="IPR044926">
    <property type="entry name" value="RGS_subdomain_2"/>
</dbReference>
<proteinExistence type="predicted"/>
<keyword evidence="1" id="KW-0802">TPR repeat</keyword>
<protein>
    <submittedName>
        <fullName evidence="4">Electron carrier/ protein disulfide oxidoreductase</fullName>
    </submittedName>
</protein>
<sequence length="1323" mass="155136">MKKEILRLEEEIEKVNKKIELVESQSKSDIMNSKAVQTQFKKIESLQSSLNWTQSKIERVSQKIKDKLKDNYLETECNTAQRNLKKIIQKNNILQLEISKYRYYVPDTITQEDQDSFDTLSESASTGLKSLDAGYSPEKRSLGLSEEIYNDKIKNKITTPKFEIQNSGSFDLSLRQENMPSTLQKTFSTEWSPIRTKKNRTEFRTRLSPIISGKRLKRRNLSEKSLLNNQKRRSSFDLKSFEKKNISRKFPMKKFGNLTIFETYLKFPLARKYFLEWLNEIYSSEIFLFYLDVLTFKEIYDQENAEYLCDHIIEMYINVGAIFEINIEDEERDKILNQWELREYSIDLFDEINEKVFNNLKNDYFTSYIISANFLELVEADSKQNFQLTSNSYLNGNFSYEQEKANILNNEFTFIGETRDPCKLCEELMWDLIDILNSNYSYLTKNFNLERLYSSLEYKKFLIGCSELKMINLNTIISYETAEKKSFFINLYNIMSVHYLFFEKNLLKNKTVDSIKSECKYEIGNEIWSLQDIADHFLKFSPLPKKKKKKTTSNEKLKNALSLEDPDPRIHFTLFTFNNQPTTLTVYTPLEVDKQLRSTLLPIFPRIRLCNKFQPTTKVCTLNKYFTSKIHQEGSGNQKNYVQENWRTYFELGNELIESGDYKKACNNFQKSLKLAQNANQIDAQIDVLRALATVHSNNLSKPYEAINYAQRAVSLSNKIDDVLFKIDSRHLLGSLSHFVGDYEKFESITEEIRHLVEESSKNSSLSDYAHYLINFSTYLLEVGDHLAALSPLRECHGLLKSPNDYLNTPSENEDLSRPLIISHIFLLFLMTDCFSYLSQNNDSFVYELIETCFEKFEFRKIIFDNLNKTDNQDDEEIIDLIKMLFLPGTMEDLFDLYQIVVNHSLVPDFDDELKKENEKETEKKKEKETETETETEKEKKKEKDKENEKKKEIYGKVVEFTKISKEIAKSENLIEDQMKCCKLLAKLERNKETTEGYKNAIKNYNEIKELALEIKEYQEAGDTCLEIVECKMACEPESVIEYVEKSIKEIMQWEVRPELAIESLRSTCGFSYIMSNDLKNGKEQLLKALEIPQNTDYSIPERGQEAASLKVRIYSLLTSIEMEEKNYQAAFDYSALSLKFFEESYDLMEKNSYSELDRQKSKMQVLSQRIEASILAKEYKIAKSLIDESLQILKTIDPQNFEEKKNLLISHAQILKSEEQWSELNSILQQIIEIIEKSEESDEILRFFIYSALGKNFVILGQDTLALNSFEKATLIFKNFDKYEQKIFGILTTSQEQPWTMGVTFKGDPLKELEKWILELKN</sequence>
<dbReference type="SUPFAM" id="SSF48452">
    <property type="entry name" value="TPR-like"/>
    <property type="match status" value="1"/>
</dbReference>
<feature type="domain" description="RGS" evidence="3">
    <location>
        <begin position="260"/>
        <end position="378"/>
    </location>
</feature>
<dbReference type="Pfam" id="PF04784">
    <property type="entry name" value="DUF547"/>
    <property type="match status" value="1"/>
</dbReference>
<dbReference type="Pfam" id="PF00615">
    <property type="entry name" value="RGS"/>
    <property type="match status" value="1"/>
</dbReference>
<dbReference type="Gene3D" id="1.10.167.10">
    <property type="entry name" value="Regulator of G-protein Signalling 4, domain 2"/>
    <property type="match status" value="1"/>
</dbReference>
<reference evidence="4" key="1">
    <citation type="submission" date="2022-08" db="EMBL/GenBank/DDBJ databases">
        <title>Novel sulfate-reducing endosymbionts in the free-living metamonad Anaeramoeba.</title>
        <authorList>
            <person name="Jerlstrom-Hultqvist J."/>
            <person name="Cepicka I."/>
            <person name="Gallot-Lavallee L."/>
            <person name="Salas-Leiva D."/>
            <person name="Curtis B.A."/>
            <person name="Zahonova K."/>
            <person name="Pipaliya S."/>
            <person name="Dacks J."/>
            <person name="Roger A.J."/>
        </authorList>
    </citation>
    <scope>NUCLEOTIDE SEQUENCE</scope>
    <source>
        <strain evidence="4">Schooner1</strain>
    </source>
</reference>
<dbReference type="InterPro" id="IPR011990">
    <property type="entry name" value="TPR-like_helical_dom_sf"/>
</dbReference>
<dbReference type="PANTHER" id="PTHR46361:SF3">
    <property type="entry name" value="ELECTRON CARRIER_ PROTEIN DISULFIDE OXIDOREDUCTASE"/>
    <property type="match status" value="1"/>
</dbReference>
<feature type="region of interest" description="Disordered" evidence="2">
    <location>
        <begin position="914"/>
        <end position="946"/>
    </location>
</feature>
<dbReference type="SUPFAM" id="SSF48097">
    <property type="entry name" value="Regulator of G-protein signaling, RGS"/>
    <property type="match status" value="1"/>
</dbReference>
<evidence type="ECO:0000259" key="3">
    <source>
        <dbReference type="PROSITE" id="PS50132"/>
    </source>
</evidence>
<name>A0ABQ8XHP0_9EUKA</name>